<dbReference type="SUPFAM" id="SSF51905">
    <property type="entry name" value="FAD/NAD(P)-binding domain"/>
    <property type="match status" value="1"/>
</dbReference>
<gene>
    <name evidence="5" type="ORF">ATNIH1004_011349</name>
</gene>
<dbReference type="Pfam" id="PF01494">
    <property type="entry name" value="FAD_binding_3"/>
    <property type="match status" value="1"/>
</dbReference>
<dbReference type="VEuPathDB" id="FungiDB:EYZ11_006811"/>
<dbReference type="Proteomes" id="UP000324241">
    <property type="component" value="Unassembled WGS sequence"/>
</dbReference>
<dbReference type="EMBL" id="QUQM01000008">
    <property type="protein sequence ID" value="KAA8642405.1"/>
    <property type="molecule type" value="Genomic_DNA"/>
</dbReference>
<evidence type="ECO:0000313" key="5">
    <source>
        <dbReference type="EMBL" id="KAA8642405.1"/>
    </source>
</evidence>
<name>A0A5M9M5U6_9EURO</name>
<dbReference type="RefSeq" id="XP_033421767.1">
    <property type="nucleotide sequence ID" value="XM_033575912.1"/>
</dbReference>
<accession>A0A5M9M5U6</accession>
<dbReference type="OrthoDB" id="417877at2759"/>
<keyword evidence="2" id="KW-0274">FAD</keyword>
<protein>
    <recommendedName>
        <fullName evidence="4">FAD-binding domain-containing protein</fullName>
    </recommendedName>
</protein>
<feature type="domain" description="FAD-binding" evidence="4">
    <location>
        <begin position="5"/>
        <end position="365"/>
    </location>
</feature>
<keyword evidence="1" id="KW-0285">Flavoprotein</keyword>
<dbReference type="PROSITE" id="PS51257">
    <property type="entry name" value="PROKAR_LIPOPROTEIN"/>
    <property type="match status" value="1"/>
</dbReference>
<proteinExistence type="predicted"/>
<dbReference type="GO" id="GO:0071949">
    <property type="term" value="F:FAD binding"/>
    <property type="evidence" value="ECO:0007669"/>
    <property type="project" value="InterPro"/>
</dbReference>
<evidence type="ECO:0000256" key="2">
    <source>
        <dbReference type="ARBA" id="ARBA00022827"/>
    </source>
</evidence>
<dbReference type="PANTHER" id="PTHR46720">
    <property type="entry name" value="HYDROXYLASE, PUTATIVE (AFU_ORTHOLOGUE AFUA_3G01460)-RELATED"/>
    <property type="match status" value="1"/>
</dbReference>
<dbReference type="GO" id="GO:0044550">
    <property type="term" value="P:secondary metabolite biosynthetic process"/>
    <property type="evidence" value="ECO:0007669"/>
    <property type="project" value="TreeGrafter"/>
</dbReference>
<dbReference type="AlphaFoldDB" id="A0A5M9M5U6"/>
<dbReference type="GO" id="GO:0016491">
    <property type="term" value="F:oxidoreductase activity"/>
    <property type="evidence" value="ECO:0007669"/>
    <property type="project" value="UniProtKB-KW"/>
</dbReference>
<organism evidence="5 6">
    <name type="scientific">Aspergillus tanneri</name>
    <dbReference type="NCBI Taxonomy" id="1220188"/>
    <lineage>
        <taxon>Eukaryota</taxon>
        <taxon>Fungi</taxon>
        <taxon>Dikarya</taxon>
        <taxon>Ascomycota</taxon>
        <taxon>Pezizomycotina</taxon>
        <taxon>Eurotiomycetes</taxon>
        <taxon>Eurotiomycetidae</taxon>
        <taxon>Eurotiales</taxon>
        <taxon>Aspergillaceae</taxon>
        <taxon>Aspergillus</taxon>
        <taxon>Aspergillus subgen. Circumdati</taxon>
    </lineage>
</organism>
<reference evidence="5 6" key="1">
    <citation type="submission" date="2019-08" db="EMBL/GenBank/DDBJ databases">
        <title>The genome sequence of a newly discovered highly antifungal drug resistant Aspergillus species, Aspergillus tanneri NIH 1004.</title>
        <authorList>
            <person name="Mounaud S."/>
            <person name="Singh I."/>
            <person name="Joardar V."/>
            <person name="Pakala S."/>
            <person name="Pakala S."/>
            <person name="Venepally P."/>
            <person name="Chung J.K."/>
            <person name="Losada L."/>
            <person name="Nierman W.C."/>
        </authorList>
    </citation>
    <scope>NUCLEOTIDE SEQUENCE [LARGE SCALE GENOMIC DNA]</scope>
    <source>
        <strain evidence="5 6">NIH1004</strain>
    </source>
</reference>
<dbReference type="InterPro" id="IPR002938">
    <property type="entry name" value="FAD-bd"/>
</dbReference>
<dbReference type="Gene3D" id="3.50.50.60">
    <property type="entry name" value="FAD/NAD(P)-binding domain"/>
    <property type="match status" value="1"/>
</dbReference>
<dbReference type="InterPro" id="IPR036188">
    <property type="entry name" value="FAD/NAD-bd_sf"/>
</dbReference>
<evidence type="ECO:0000256" key="3">
    <source>
        <dbReference type="ARBA" id="ARBA00023002"/>
    </source>
</evidence>
<evidence type="ECO:0000256" key="1">
    <source>
        <dbReference type="ARBA" id="ARBA00022630"/>
    </source>
</evidence>
<sequence length="420" mass="45870">MSAVRIAISGGGLAGACLLHALLPHAHLDVHIFESAAAFKEAGMAIGVARNALAALDLIGPSAAQCLDRAGAVPMQGVRFMLAQGEGAGSMIDETKSGQRVTSIVHRAAFLRELLADVPPERMHASKKLDHFDRHSDGSLTLHFTDGTVHECDILIGADGIRSTVRKLILGEDDPAAIPRNTGAWCVMALKPYSDAQASIGKGPVNIEDAREYMWIGNGTYLMHNVLNQGQVVQFIIAVHDKDAESSDRWHRTVSADEIKKHYQDWPPHLYKAVDELLCDQVEQPAMYLWEHPPASTYISGSVCIMGDAAHATTPWQGSGGSMSIEDSLILSTLLGRAQTAAEARTSLKVYDQVRRPRTQRIVESSRGTGLIVSGLSEETKLDLGKLRANLLPRWDFIVDFDNEKHRDEAVEMMERELKS</sequence>
<comment type="caution">
    <text evidence="5">The sequence shown here is derived from an EMBL/GenBank/DDBJ whole genome shotgun (WGS) entry which is preliminary data.</text>
</comment>
<evidence type="ECO:0000259" key="4">
    <source>
        <dbReference type="Pfam" id="PF01494"/>
    </source>
</evidence>
<dbReference type="PRINTS" id="PR00420">
    <property type="entry name" value="RNGMNOXGNASE"/>
</dbReference>
<dbReference type="PANTHER" id="PTHR46720:SF3">
    <property type="entry name" value="FAD-BINDING DOMAIN-CONTAINING PROTEIN-RELATED"/>
    <property type="match status" value="1"/>
</dbReference>
<keyword evidence="3" id="KW-0560">Oxidoreductase</keyword>
<evidence type="ECO:0000313" key="6">
    <source>
        <dbReference type="Proteomes" id="UP000324241"/>
    </source>
</evidence>
<dbReference type="InterPro" id="IPR051104">
    <property type="entry name" value="FAD_monoxygenase"/>
</dbReference>
<dbReference type="GeneID" id="54334050"/>